<feature type="transmembrane region" description="Helical" evidence="6">
    <location>
        <begin position="159"/>
        <end position="184"/>
    </location>
</feature>
<dbReference type="InterPro" id="IPR044644">
    <property type="entry name" value="DinF-like"/>
</dbReference>
<reference evidence="7 8" key="1">
    <citation type="submission" date="2018-10" db="EMBL/GenBank/DDBJ databases">
        <title>Phylogenomics of Brevibacillus.</title>
        <authorList>
            <person name="Dunlap C."/>
        </authorList>
    </citation>
    <scope>NUCLEOTIDE SEQUENCE [LARGE SCALE GENOMIC DNA]</scope>
    <source>
        <strain evidence="7 8">JCM 15774</strain>
    </source>
</reference>
<feature type="transmembrane region" description="Helical" evidence="6">
    <location>
        <begin position="385"/>
        <end position="404"/>
    </location>
</feature>
<dbReference type="PANTHER" id="PTHR42893:SF46">
    <property type="entry name" value="PROTEIN DETOXIFICATION 44, CHLOROPLASTIC"/>
    <property type="match status" value="1"/>
</dbReference>
<dbReference type="Pfam" id="PF01554">
    <property type="entry name" value="MatE"/>
    <property type="match status" value="2"/>
</dbReference>
<evidence type="ECO:0000256" key="6">
    <source>
        <dbReference type="SAM" id="Phobius"/>
    </source>
</evidence>
<dbReference type="GO" id="GO:0005886">
    <property type="term" value="C:plasma membrane"/>
    <property type="evidence" value="ECO:0007669"/>
    <property type="project" value="TreeGrafter"/>
</dbReference>
<feature type="transmembrane region" description="Helical" evidence="6">
    <location>
        <begin position="352"/>
        <end position="373"/>
    </location>
</feature>
<sequence length="446" mass="48278">MITPITQRQFLAVAVPVLLAGISAPVIGAVDTAVVGTLPDPAFIGAVAVGSLIFNNLYWPLGFLRVGTIGFTAQAQGVNSQHEMTLAFLRPLAIALFFGGLFVIAQHPILQSALFLISPGEGVSKYASSYFSIRIWGAPFALMLSVINGWLMGMGKIRYAFLLLMFMNGLNIALSVFFVIGLGWNVAGTATAALFSELCTFTIGAVIVFRMRQLVLSRKNMAAILETKPLLKMLKVNQDLFIRTICLLSVFTIMTAKGAALGELTLAANAILLQLHFIMAYLFSGFADASSIFVGRAVGKKDPALYRRAYSLTAWWGMGTAIALALGIGLAGNSLLAVFTSIRAVQEYATHFLLWMILYPIASFWGLQLEGIFIGSTEVRQIRNAMLASFLLYLGMLGVLTPLFGNHGVWAAYLLFNLSRSLFLWLYVPSLSRRMQEEGAAKGAAG</sequence>
<comment type="similarity">
    <text evidence="2">Belongs to the multi antimicrobial extrusion (MATE) (TC 2.A.66.1) family.</text>
</comment>
<keyword evidence="8" id="KW-1185">Reference proteome</keyword>
<evidence type="ECO:0000256" key="1">
    <source>
        <dbReference type="ARBA" id="ARBA00004141"/>
    </source>
</evidence>
<comment type="caution">
    <text evidence="7">The sequence shown here is derived from an EMBL/GenBank/DDBJ whole genome shotgun (WGS) entry which is preliminary data.</text>
</comment>
<proteinExistence type="inferred from homology"/>
<comment type="subcellular location">
    <subcellularLocation>
        <location evidence="1">Membrane</location>
        <topology evidence="1">Multi-pass membrane protein</topology>
    </subcellularLocation>
</comment>
<dbReference type="EMBL" id="RHHU01000010">
    <property type="protein sequence ID" value="RNB83778.1"/>
    <property type="molecule type" value="Genomic_DNA"/>
</dbReference>
<evidence type="ECO:0000313" key="7">
    <source>
        <dbReference type="EMBL" id="RNB83778.1"/>
    </source>
</evidence>
<feature type="transmembrane region" description="Helical" evidence="6">
    <location>
        <begin position="44"/>
        <end position="66"/>
    </location>
</feature>
<dbReference type="InterPro" id="IPR002528">
    <property type="entry name" value="MATE_fam"/>
</dbReference>
<dbReference type="Proteomes" id="UP000269573">
    <property type="component" value="Unassembled WGS sequence"/>
</dbReference>
<gene>
    <name evidence="7" type="ORF">EDM59_14715</name>
</gene>
<feature type="transmembrane region" description="Helical" evidence="6">
    <location>
        <begin position="410"/>
        <end position="428"/>
    </location>
</feature>
<protein>
    <submittedName>
        <fullName evidence="7">MATE family efflux transporter</fullName>
    </submittedName>
</protein>
<dbReference type="GO" id="GO:0042910">
    <property type="term" value="F:xenobiotic transmembrane transporter activity"/>
    <property type="evidence" value="ECO:0007669"/>
    <property type="project" value="InterPro"/>
</dbReference>
<feature type="transmembrane region" description="Helical" evidence="6">
    <location>
        <begin position="271"/>
        <end position="294"/>
    </location>
</feature>
<feature type="transmembrane region" description="Helical" evidence="6">
    <location>
        <begin position="129"/>
        <end position="147"/>
    </location>
</feature>
<evidence type="ECO:0000256" key="5">
    <source>
        <dbReference type="ARBA" id="ARBA00023136"/>
    </source>
</evidence>
<evidence type="ECO:0000256" key="3">
    <source>
        <dbReference type="ARBA" id="ARBA00022692"/>
    </source>
</evidence>
<organism evidence="7 8">
    <name type="scientific">Brevibacillus nitrificans</name>
    <dbReference type="NCBI Taxonomy" id="651560"/>
    <lineage>
        <taxon>Bacteria</taxon>
        <taxon>Bacillati</taxon>
        <taxon>Bacillota</taxon>
        <taxon>Bacilli</taxon>
        <taxon>Bacillales</taxon>
        <taxon>Paenibacillaceae</taxon>
        <taxon>Brevibacillus</taxon>
    </lineage>
</organism>
<feature type="transmembrane region" description="Helical" evidence="6">
    <location>
        <begin position="87"/>
        <end position="109"/>
    </location>
</feature>
<feature type="transmembrane region" description="Helical" evidence="6">
    <location>
        <begin position="315"/>
        <end position="340"/>
    </location>
</feature>
<dbReference type="NCBIfam" id="TIGR00797">
    <property type="entry name" value="matE"/>
    <property type="match status" value="1"/>
</dbReference>
<feature type="transmembrane region" description="Helical" evidence="6">
    <location>
        <begin position="190"/>
        <end position="209"/>
    </location>
</feature>
<keyword evidence="4 6" id="KW-1133">Transmembrane helix</keyword>
<accession>A0A3M8D788</accession>
<dbReference type="CDD" id="cd13136">
    <property type="entry name" value="MATE_DinF_like"/>
    <property type="match status" value="1"/>
</dbReference>
<evidence type="ECO:0000256" key="4">
    <source>
        <dbReference type="ARBA" id="ARBA00022989"/>
    </source>
</evidence>
<keyword evidence="5 6" id="KW-0472">Membrane</keyword>
<evidence type="ECO:0000256" key="2">
    <source>
        <dbReference type="ARBA" id="ARBA00010199"/>
    </source>
</evidence>
<dbReference type="PANTHER" id="PTHR42893">
    <property type="entry name" value="PROTEIN DETOXIFICATION 44, CHLOROPLASTIC-RELATED"/>
    <property type="match status" value="1"/>
</dbReference>
<dbReference type="AlphaFoldDB" id="A0A3M8D788"/>
<dbReference type="RefSeq" id="WP_122924289.1">
    <property type="nucleotide sequence ID" value="NZ_RHHU01000010.1"/>
</dbReference>
<feature type="transmembrane region" description="Helical" evidence="6">
    <location>
        <begin position="240"/>
        <end position="259"/>
    </location>
</feature>
<evidence type="ECO:0000313" key="8">
    <source>
        <dbReference type="Proteomes" id="UP000269573"/>
    </source>
</evidence>
<dbReference type="GO" id="GO:0015297">
    <property type="term" value="F:antiporter activity"/>
    <property type="evidence" value="ECO:0007669"/>
    <property type="project" value="InterPro"/>
</dbReference>
<name>A0A3M8D788_9BACL</name>
<keyword evidence="3 6" id="KW-0812">Transmembrane</keyword>